<evidence type="ECO:0000313" key="2">
    <source>
        <dbReference type="EMBL" id="MBE6059116.1"/>
    </source>
</evidence>
<dbReference type="EMBL" id="SVCM01000033">
    <property type="protein sequence ID" value="MBE6059116.1"/>
    <property type="molecule type" value="Genomic_DNA"/>
</dbReference>
<feature type="transmembrane region" description="Helical" evidence="1">
    <location>
        <begin position="138"/>
        <end position="169"/>
    </location>
</feature>
<name>A0A927W6N2_9CLOT</name>
<evidence type="ECO:0000313" key="3">
    <source>
        <dbReference type="Proteomes" id="UP000768462"/>
    </source>
</evidence>
<reference evidence="2" key="1">
    <citation type="submission" date="2019-04" db="EMBL/GenBank/DDBJ databases">
        <title>Evolution of Biomass-Degrading Anaerobic Consortia Revealed by Metagenomics.</title>
        <authorList>
            <person name="Peng X."/>
        </authorList>
    </citation>
    <scope>NUCLEOTIDE SEQUENCE</scope>
    <source>
        <strain evidence="2">SIG254</strain>
    </source>
</reference>
<sequence length="187" mass="21398">MIEKGLNNFFWGFLFISLNFRICGFDILPDVIGFILFAMAFSQLKEYSQHFSKASTLNIFTLILSIFSIYEVKNNNSGITFGILGPFSILVGLASLILTLYVIYNLFMGMKEMLNNHDKHMLAEEADDRWSQYKALTIASILAFIVIFIPVINILYVLGLFIFGIVFLVKTMQYFSSCKKSFSGYNY</sequence>
<gene>
    <name evidence="2" type="ORF">E7215_02935</name>
</gene>
<protein>
    <submittedName>
        <fullName evidence="2">Uncharacterized protein</fullName>
    </submittedName>
</protein>
<keyword evidence="1" id="KW-1133">Transmembrane helix</keyword>
<organism evidence="2 3">
    <name type="scientific">Clostridium sulfidigenes</name>
    <dbReference type="NCBI Taxonomy" id="318464"/>
    <lineage>
        <taxon>Bacteria</taxon>
        <taxon>Bacillati</taxon>
        <taxon>Bacillota</taxon>
        <taxon>Clostridia</taxon>
        <taxon>Eubacteriales</taxon>
        <taxon>Clostridiaceae</taxon>
        <taxon>Clostridium</taxon>
    </lineage>
</organism>
<feature type="transmembrane region" description="Helical" evidence="1">
    <location>
        <begin position="54"/>
        <end position="72"/>
    </location>
</feature>
<feature type="transmembrane region" description="Helical" evidence="1">
    <location>
        <begin position="79"/>
        <end position="104"/>
    </location>
</feature>
<proteinExistence type="predicted"/>
<accession>A0A927W6N2</accession>
<keyword evidence="1" id="KW-0472">Membrane</keyword>
<comment type="caution">
    <text evidence="2">The sequence shown here is derived from an EMBL/GenBank/DDBJ whole genome shotgun (WGS) entry which is preliminary data.</text>
</comment>
<evidence type="ECO:0000256" key="1">
    <source>
        <dbReference type="SAM" id="Phobius"/>
    </source>
</evidence>
<feature type="transmembrane region" description="Helical" evidence="1">
    <location>
        <begin position="9"/>
        <end position="42"/>
    </location>
</feature>
<dbReference type="Proteomes" id="UP000768462">
    <property type="component" value="Unassembled WGS sequence"/>
</dbReference>
<dbReference type="AlphaFoldDB" id="A0A927W6N2"/>
<keyword evidence="1" id="KW-0812">Transmembrane</keyword>